<dbReference type="GO" id="GO:0008168">
    <property type="term" value="F:methyltransferase activity"/>
    <property type="evidence" value="ECO:0007669"/>
    <property type="project" value="UniProtKB-KW"/>
</dbReference>
<evidence type="ECO:0000313" key="5">
    <source>
        <dbReference type="Proteomes" id="UP000000657"/>
    </source>
</evidence>
<dbReference type="Pfam" id="PF01135">
    <property type="entry name" value="PCMT"/>
    <property type="match status" value="1"/>
</dbReference>
<organism evidence="4 5">
    <name type="scientific">Frankia alni (strain DSM 45986 / CECT 9034 / ACN14a)</name>
    <dbReference type="NCBI Taxonomy" id="326424"/>
    <lineage>
        <taxon>Bacteria</taxon>
        <taxon>Bacillati</taxon>
        <taxon>Actinomycetota</taxon>
        <taxon>Actinomycetes</taxon>
        <taxon>Frankiales</taxon>
        <taxon>Frankiaceae</taxon>
        <taxon>Frankia</taxon>
    </lineage>
</organism>
<reference evidence="4 5" key="1">
    <citation type="journal article" date="2007" name="Genome Res.">
        <title>Genome characteristics of facultatively symbiotic Frankia sp. strains reflect host range and host plant biogeography.</title>
        <authorList>
            <person name="Normand P."/>
            <person name="Lapierre P."/>
            <person name="Tisa L.S."/>
            <person name="Gogarten J.P."/>
            <person name="Alloisio N."/>
            <person name="Bagnarol E."/>
            <person name="Bassi C.A."/>
            <person name="Berry A.M."/>
            <person name="Bickhart D.M."/>
            <person name="Choisne N."/>
            <person name="Couloux A."/>
            <person name="Cournoyer B."/>
            <person name="Cruveiller S."/>
            <person name="Daubin V."/>
            <person name="Demange N."/>
            <person name="Francino M.P."/>
            <person name="Goltsman E."/>
            <person name="Huang Y."/>
            <person name="Kopp O.R."/>
            <person name="Labarre L."/>
            <person name="Lapidus A."/>
            <person name="Lavire C."/>
            <person name="Marechal J."/>
            <person name="Martinez M."/>
            <person name="Mastronunzio J.E."/>
            <person name="Mullin B.C."/>
            <person name="Niemann J."/>
            <person name="Pujic P."/>
            <person name="Rawnsley T."/>
            <person name="Rouy Z."/>
            <person name="Schenowitz C."/>
            <person name="Sellstedt A."/>
            <person name="Tavares F."/>
            <person name="Tomkins J.P."/>
            <person name="Vallenet D."/>
            <person name="Valverde C."/>
            <person name="Wall L.G."/>
            <person name="Wang Y."/>
            <person name="Medigue C."/>
            <person name="Benson D.R."/>
        </authorList>
    </citation>
    <scope>NUCLEOTIDE SEQUENCE [LARGE SCALE GENOMIC DNA]</scope>
    <source>
        <strain evidence="5">DSM 45986 / CECT 9034 / ACN14a</strain>
    </source>
</reference>
<keyword evidence="2" id="KW-0808">Transferase</keyword>
<dbReference type="InterPro" id="IPR029063">
    <property type="entry name" value="SAM-dependent_MTases_sf"/>
</dbReference>
<dbReference type="eggNOG" id="COG2518">
    <property type="taxonomic scope" value="Bacteria"/>
</dbReference>
<sequence length="340" mass="36784">MPAWWVQSRGEWVLRSGPLADAYADRSLVTRVGTLHADHAAKGDHPRGRSTSSSTLPGLVLRMYQHAQLGRGLHIADIGTGSGYGAALLALRYGNDHVTTMDVDPYLVDVAAQRLAALDLHPTVLEVDATGPLPGEYDRIVSMVSVRSIPPSWLTALRPGGRLVTTITGTWMILTVTRTPNGVVGQVERDWAGFMGARSGPDYPPSAVDFGLLAVVDGEHVGTGRYPVIDVAEMPELGTMYALAVPDVQHRYRRARDGQQTAIMTHPDGSWARATAYGTEAPSVHQGGPRRLWDMLDDVRDDWARRGWTPWLGARATVDDDGTIRLTSGAWRATIAASAP</sequence>
<keyword evidence="3" id="KW-0949">S-adenosyl-L-methionine</keyword>
<dbReference type="PANTHER" id="PTHR43464">
    <property type="entry name" value="METHYLTRANSFERASE"/>
    <property type="match status" value="1"/>
</dbReference>
<keyword evidence="5" id="KW-1185">Reference proteome</keyword>
<dbReference type="STRING" id="326424.FRAAL2939"/>
<dbReference type="GO" id="GO:0032259">
    <property type="term" value="P:methylation"/>
    <property type="evidence" value="ECO:0007669"/>
    <property type="project" value="UniProtKB-KW"/>
</dbReference>
<gene>
    <name evidence="4" type="ordered locus">FRAAL2939</name>
</gene>
<dbReference type="SUPFAM" id="SSF53335">
    <property type="entry name" value="S-adenosyl-L-methionine-dependent methyltransferases"/>
    <property type="match status" value="1"/>
</dbReference>
<dbReference type="CDD" id="cd02440">
    <property type="entry name" value="AdoMet_MTases"/>
    <property type="match status" value="1"/>
</dbReference>
<dbReference type="AlphaFoldDB" id="Q0RLM1"/>
<dbReference type="Proteomes" id="UP000000657">
    <property type="component" value="Chromosome"/>
</dbReference>
<dbReference type="EMBL" id="CT573213">
    <property type="protein sequence ID" value="CAJ61583.1"/>
    <property type="molecule type" value="Genomic_DNA"/>
</dbReference>
<protein>
    <submittedName>
        <fullName evidence="4">Uncharacterized protein</fullName>
    </submittedName>
</protein>
<evidence type="ECO:0000313" key="4">
    <source>
        <dbReference type="EMBL" id="CAJ61583.1"/>
    </source>
</evidence>
<dbReference type="KEGG" id="fal:FRAAL2939"/>
<evidence type="ECO:0000256" key="2">
    <source>
        <dbReference type="ARBA" id="ARBA00022679"/>
    </source>
</evidence>
<evidence type="ECO:0000256" key="3">
    <source>
        <dbReference type="ARBA" id="ARBA00022691"/>
    </source>
</evidence>
<name>Q0RLM1_FRAAA</name>
<dbReference type="PANTHER" id="PTHR43464:SF19">
    <property type="entry name" value="UBIQUINONE BIOSYNTHESIS O-METHYLTRANSFERASE, MITOCHONDRIAL"/>
    <property type="match status" value="1"/>
</dbReference>
<evidence type="ECO:0000256" key="1">
    <source>
        <dbReference type="ARBA" id="ARBA00022603"/>
    </source>
</evidence>
<dbReference type="Gene3D" id="3.40.50.150">
    <property type="entry name" value="Vaccinia Virus protein VP39"/>
    <property type="match status" value="1"/>
</dbReference>
<accession>Q0RLM1</accession>
<proteinExistence type="predicted"/>
<dbReference type="HOGENOM" id="CLU_037629_1_0_11"/>
<keyword evidence="1" id="KW-0489">Methyltransferase</keyword>